<dbReference type="InterPro" id="IPR028096">
    <property type="entry name" value="EfeO_Cupredoxin"/>
</dbReference>
<evidence type="ECO:0000313" key="4">
    <source>
        <dbReference type="Proteomes" id="UP000033058"/>
    </source>
</evidence>
<dbReference type="RefSeq" id="WP_048038591.1">
    <property type="nucleotide sequence ID" value="NZ_CP009509.1"/>
</dbReference>
<evidence type="ECO:0000313" key="3">
    <source>
        <dbReference type="EMBL" id="AKB41005.1"/>
    </source>
</evidence>
<dbReference type="SUPFAM" id="SSF49503">
    <property type="entry name" value="Cupredoxins"/>
    <property type="match status" value="1"/>
</dbReference>
<reference evidence="3 4" key="1">
    <citation type="submission" date="2014-07" db="EMBL/GenBank/DDBJ databases">
        <title>Methanogenic archaea and the global carbon cycle.</title>
        <authorList>
            <person name="Henriksen J.R."/>
            <person name="Luke J."/>
            <person name="Reinhart S."/>
            <person name="Benedict M.N."/>
            <person name="Youngblut N.D."/>
            <person name="Metcalf M.E."/>
            <person name="Whitaker R.J."/>
            <person name="Metcalf W.W."/>
        </authorList>
    </citation>
    <scope>NUCLEOTIDE SEQUENCE [LARGE SCALE GENOMIC DNA]</scope>
    <source>
        <strain evidence="3 4">WWM610</strain>
    </source>
</reference>
<dbReference type="CDD" id="cd13921">
    <property type="entry name" value="Amicyanin"/>
    <property type="match status" value="1"/>
</dbReference>
<dbReference type="GeneID" id="24851744"/>
<dbReference type="Proteomes" id="UP000033058">
    <property type="component" value="Chromosome"/>
</dbReference>
<dbReference type="EMBL" id="CP009509">
    <property type="protein sequence ID" value="AKB41005.1"/>
    <property type="molecule type" value="Genomic_DNA"/>
</dbReference>
<dbReference type="Pfam" id="PF13473">
    <property type="entry name" value="Cupredoxin_1"/>
    <property type="match status" value="1"/>
</dbReference>
<dbReference type="AlphaFoldDB" id="A0A0E3PYR3"/>
<dbReference type="PANTHER" id="PTHR36507">
    <property type="entry name" value="BLL1555 PROTEIN"/>
    <property type="match status" value="1"/>
</dbReference>
<feature type="compositionally biased region" description="Low complexity" evidence="1">
    <location>
        <begin position="25"/>
        <end position="40"/>
    </location>
</feature>
<feature type="region of interest" description="Disordered" evidence="1">
    <location>
        <begin position="21"/>
        <end position="97"/>
    </location>
</feature>
<dbReference type="InterPro" id="IPR008972">
    <property type="entry name" value="Cupredoxin"/>
</dbReference>
<dbReference type="HOGENOM" id="CLU_084115_2_0_2"/>
<dbReference type="InterPro" id="IPR052721">
    <property type="entry name" value="ET_Amicyanin"/>
</dbReference>
<dbReference type="Gene3D" id="2.60.40.420">
    <property type="entry name" value="Cupredoxins - blue copper proteins"/>
    <property type="match status" value="1"/>
</dbReference>
<proteinExistence type="predicted"/>
<sequence length="185" mass="20024">MRKEYVIFIILLGALLPSGCAENGSVEPEPSVSPVETPVEIPATPSETPFETPVLPAEVPQGPAGNVETPENTSDQIPSENLTRTEPENLSETPVGMPDTQAEARVVEVKIENFTFNPESVTISTNDTVRWTNLDPITHTVTGPDFTSGALRDGDSFELSFTKKGVYRYYCSIHPSMEGVVTVEG</sequence>
<protein>
    <submittedName>
        <fullName evidence="3">Copper binding protein, plastocyanin/azurin family</fullName>
    </submittedName>
</protein>
<feature type="compositionally biased region" description="Polar residues" evidence="1">
    <location>
        <begin position="69"/>
        <end position="92"/>
    </location>
</feature>
<dbReference type="PATRIC" id="fig|1434117.4.peg.2571"/>
<accession>A0A0E3PYR3</accession>
<feature type="domain" description="EfeO-type cupredoxin-like" evidence="2">
    <location>
        <begin position="100"/>
        <end position="183"/>
    </location>
</feature>
<gene>
    <name evidence="3" type="ORF">MSMAW_2014</name>
</gene>
<organism evidence="3 4">
    <name type="scientific">Methanosarcina mazei WWM610</name>
    <dbReference type="NCBI Taxonomy" id="1434117"/>
    <lineage>
        <taxon>Archaea</taxon>
        <taxon>Methanobacteriati</taxon>
        <taxon>Methanobacteriota</taxon>
        <taxon>Stenosarchaea group</taxon>
        <taxon>Methanomicrobia</taxon>
        <taxon>Methanosarcinales</taxon>
        <taxon>Methanosarcinaceae</taxon>
        <taxon>Methanosarcina</taxon>
    </lineage>
</organism>
<dbReference type="PANTHER" id="PTHR36507:SF1">
    <property type="entry name" value="BLL1555 PROTEIN"/>
    <property type="match status" value="1"/>
</dbReference>
<evidence type="ECO:0000256" key="1">
    <source>
        <dbReference type="SAM" id="MobiDB-lite"/>
    </source>
</evidence>
<name>A0A0E3PYR3_METMZ</name>
<dbReference type="InterPro" id="IPR035668">
    <property type="entry name" value="Amicyanin"/>
</dbReference>
<evidence type="ECO:0000259" key="2">
    <source>
        <dbReference type="Pfam" id="PF13473"/>
    </source>
</evidence>